<evidence type="ECO:0000256" key="9">
    <source>
        <dbReference type="ARBA" id="ARBA00023015"/>
    </source>
</evidence>
<evidence type="ECO:0000256" key="2">
    <source>
        <dbReference type="ARBA" id="ARBA00010107"/>
    </source>
</evidence>
<keyword evidence="4" id="KW-0808">Transferase</keyword>
<dbReference type="OrthoDB" id="787137at2759"/>
<accession>A0A1V8TKD8</accession>
<dbReference type="Gene3D" id="3.40.630.30">
    <property type="match status" value="1"/>
</dbReference>
<evidence type="ECO:0000256" key="11">
    <source>
        <dbReference type="ARBA" id="ARBA00023242"/>
    </source>
</evidence>
<comment type="function">
    <text evidence="13">Catalytic component of the NuA4 histone acetyltransferase (HAT) complex which is involved in epigenetic transcriptional activation of selected genes principally by acetylation of nucleosomal histones H4, H3, H2B, H2A and H2A variant H2A.Z. Acetylates histone H4 to form H4K5ac, H4K8ac, H4K12ac and H4K16ac, histone H3 to form H3K14ac, and histone H2A to form H2AK4ac and H2AK7ac. The NuA4 complex is involved in the DNA damage response and is required for chromosome segregation. The NuA4 complex plays a direct role in repair of DNA double-strand breaks (DSBs) through homologous recombination. Recruitment to promoters depends on H3K4me. Also acetylates non-histone proteins. In addition to protein acetyltransferase, can use different acyl-CoA substrates, such as 2-hydroxyisobutanoyl-CoA (2-hydroxyisobutyryl-CoA) or (2E)-butenoyl-CoA (crotonyl-CoA), and is able to mediate protein 2-hydroxyisobutyrylation and crotonylation, respectively.</text>
</comment>
<dbReference type="PANTHER" id="PTHR10615">
    <property type="entry name" value="HISTONE ACETYLTRANSFERASE"/>
    <property type="match status" value="1"/>
</dbReference>
<dbReference type="GO" id="GO:0035267">
    <property type="term" value="C:NuA4 histone acetyltransferase complex"/>
    <property type="evidence" value="ECO:0007669"/>
    <property type="project" value="TreeGrafter"/>
</dbReference>
<keyword evidence="6" id="KW-0863">Zinc-finger</keyword>
<keyword evidence="18" id="KW-1185">Reference proteome</keyword>
<evidence type="ECO:0000313" key="18">
    <source>
        <dbReference type="Proteomes" id="UP000192596"/>
    </source>
</evidence>
<dbReference type="EC" id="2.3.1.48" evidence="3"/>
<dbReference type="EMBL" id="NAJO01000006">
    <property type="protein sequence ID" value="OQO11682.1"/>
    <property type="molecule type" value="Genomic_DNA"/>
</dbReference>
<evidence type="ECO:0000256" key="12">
    <source>
        <dbReference type="ARBA" id="ARBA00023315"/>
    </source>
</evidence>
<keyword evidence="8" id="KW-0007">Acetylation</keyword>
<dbReference type="InterPro" id="IPR036388">
    <property type="entry name" value="WH-like_DNA-bd_sf"/>
</dbReference>
<evidence type="ECO:0000256" key="6">
    <source>
        <dbReference type="ARBA" id="ARBA00022771"/>
    </source>
</evidence>
<name>A0A1V8TKD8_9PEZI</name>
<evidence type="ECO:0000313" key="17">
    <source>
        <dbReference type="EMBL" id="OQO11682.1"/>
    </source>
</evidence>
<feature type="compositionally biased region" description="Acidic residues" evidence="15">
    <location>
        <begin position="463"/>
        <end position="483"/>
    </location>
</feature>
<evidence type="ECO:0000256" key="10">
    <source>
        <dbReference type="ARBA" id="ARBA00023163"/>
    </source>
</evidence>
<dbReference type="PROSITE" id="PS51726">
    <property type="entry name" value="MYST_HAT"/>
    <property type="match status" value="1"/>
</dbReference>
<dbReference type="Gene3D" id="1.10.10.10">
    <property type="entry name" value="Winged helix-like DNA-binding domain superfamily/Winged helix DNA-binding domain"/>
    <property type="match status" value="1"/>
</dbReference>
<comment type="caution">
    <text evidence="17">The sequence shown here is derived from an EMBL/GenBank/DDBJ whole genome shotgun (WGS) entry which is preliminary data.</text>
</comment>
<dbReference type="STRING" id="1507870.A0A1V8TKD8"/>
<feature type="region of interest" description="Disordered" evidence="15">
    <location>
        <begin position="1"/>
        <end position="23"/>
    </location>
</feature>
<dbReference type="GO" id="GO:0008270">
    <property type="term" value="F:zinc ion binding"/>
    <property type="evidence" value="ECO:0007669"/>
    <property type="project" value="UniProtKB-KW"/>
</dbReference>
<dbReference type="GO" id="GO:0046972">
    <property type="term" value="F:histone H4K16 acetyltransferase activity"/>
    <property type="evidence" value="ECO:0007669"/>
    <property type="project" value="TreeGrafter"/>
</dbReference>
<evidence type="ECO:0000256" key="1">
    <source>
        <dbReference type="ARBA" id="ARBA00004123"/>
    </source>
</evidence>
<organism evidence="17 18">
    <name type="scientific">Cryoendolithus antarcticus</name>
    <dbReference type="NCBI Taxonomy" id="1507870"/>
    <lineage>
        <taxon>Eukaryota</taxon>
        <taxon>Fungi</taxon>
        <taxon>Dikarya</taxon>
        <taxon>Ascomycota</taxon>
        <taxon>Pezizomycotina</taxon>
        <taxon>Dothideomycetes</taxon>
        <taxon>Dothideomycetidae</taxon>
        <taxon>Cladosporiales</taxon>
        <taxon>Cladosporiaceae</taxon>
        <taxon>Cryoendolithus</taxon>
    </lineage>
</organism>
<comment type="subcellular location">
    <subcellularLocation>
        <location evidence="1">Nucleus</location>
    </subcellularLocation>
</comment>
<keyword evidence="7" id="KW-0862">Zinc</keyword>
<dbReference type="InterPro" id="IPR016181">
    <property type="entry name" value="Acyl_CoA_acyltransferase"/>
</dbReference>
<evidence type="ECO:0000256" key="4">
    <source>
        <dbReference type="ARBA" id="ARBA00022679"/>
    </source>
</evidence>
<dbReference type="PANTHER" id="PTHR10615:SF219">
    <property type="entry name" value="HISTONE ACETYLTRANSFERASE KAT5"/>
    <property type="match status" value="1"/>
</dbReference>
<evidence type="ECO:0000256" key="13">
    <source>
        <dbReference type="ARBA" id="ARBA00045805"/>
    </source>
</evidence>
<keyword evidence="5" id="KW-0479">Metal-binding</keyword>
<gene>
    <name evidence="17" type="ORF">B0A48_03409</name>
</gene>
<comment type="similarity">
    <text evidence="2">Belongs to the MYST (SAS/MOZ) family.</text>
</comment>
<dbReference type="Proteomes" id="UP000192596">
    <property type="component" value="Unassembled WGS sequence"/>
</dbReference>
<evidence type="ECO:0000256" key="3">
    <source>
        <dbReference type="ARBA" id="ARBA00013184"/>
    </source>
</evidence>
<feature type="domain" description="MYST-type HAT" evidence="16">
    <location>
        <begin position="1"/>
        <end position="275"/>
    </location>
</feature>
<dbReference type="GO" id="GO:0005634">
    <property type="term" value="C:nucleus"/>
    <property type="evidence" value="ECO:0007669"/>
    <property type="project" value="UniProtKB-SubCell"/>
</dbReference>
<proteinExistence type="inferred from homology"/>
<dbReference type="SUPFAM" id="SSF55729">
    <property type="entry name" value="Acyl-CoA N-acyltransferases (Nat)"/>
    <property type="match status" value="1"/>
</dbReference>
<keyword evidence="12" id="KW-0012">Acyltransferase</keyword>
<dbReference type="GO" id="GO:0006355">
    <property type="term" value="P:regulation of DNA-templated transcription"/>
    <property type="evidence" value="ECO:0007669"/>
    <property type="project" value="InterPro"/>
</dbReference>
<evidence type="ECO:0000256" key="14">
    <source>
        <dbReference type="PIRSR" id="PIRSR602717-51"/>
    </source>
</evidence>
<evidence type="ECO:0000259" key="16">
    <source>
        <dbReference type="PROSITE" id="PS51726"/>
    </source>
</evidence>
<dbReference type="AlphaFoldDB" id="A0A1V8TKD8"/>
<keyword evidence="10" id="KW-0804">Transcription</keyword>
<keyword evidence="11" id="KW-0539">Nucleus</keyword>
<reference evidence="18" key="1">
    <citation type="submission" date="2017-03" db="EMBL/GenBank/DDBJ databases">
        <title>Genomes of endolithic fungi from Antarctica.</title>
        <authorList>
            <person name="Coleine C."/>
            <person name="Masonjones S."/>
            <person name="Stajich J.E."/>
        </authorList>
    </citation>
    <scope>NUCLEOTIDE SEQUENCE [LARGE SCALE GENOMIC DNA]</scope>
    <source>
        <strain evidence="18">CCFEE 5527</strain>
    </source>
</reference>
<feature type="active site" description="Proton donor/acceptor" evidence="14">
    <location>
        <position position="195"/>
    </location>
</feature>
<evidence type="ECO:0000256" key="5">
    <source>
        <dbReference type="ARBA" id="ARBA00022723"/>
    </source>
</evidence>
<evidence type="ECO:0000256" key="7">
    <source>
        <dbReference type="ARBA" id="ARBA00022833"/>
    </source>
</evidence>
<evidence type="ECO:0000256" key="15">
    <source>
        <dbReference type="SAM" id="MobiDB-lite"/>
    </source>
</evidence>
<evidence type="ECO:0000256" key="8">
    <source>
        <dbReference type="ARBA" id="ARBA00022990"/>
    </source>
</evidence>
<sequence>MAGVPSSVIASPQHRAPARSSTQRNVENVVLGKLHFVPEYPSFYPDELIGGRKTAWLVCPCKDEPPPGDLIYETGGYAIHQVDGEENKLFAQNLSLFAKLFLDTKSVFFDVSSFLYYLLILQPPTSSSLLTNGTTSGVSHGQVVGFFSKEKMSWDNNNLACILIFPPWQRRNLGQILIAASYVLGRHEGRFGGPEKPLSAPGRKAYLAYWCGEVAREVLGAPGKKTISVRDISEICWILGEDVVAALREMGITESRKTAGGNLVVNKSRVRAWAEKHSNALRMASKNQGTEDRVATANETAQGETKNAVQPLATDDSNVGEGVCVGRADGNGKTQGYSNEARAYHARYAYLSSLHDNGNYTECAEGCKDLLTEPRIPLWTRLQTGKMLSTMMSPAVAKHLLQEADHVLDLLNQDDFRTKLLREDNEKMMRDARLSPPDTGREGSVPFPDVCPELGFIGGEAKLDDEEEELSESESSADGDEEL</sequence>
<dbReference type="FunCoup" id="A0A1V8TKD8">
    <property type="interactions" value="511"/>
</dbReference>
<feature type="region of interest" description="Disordered" evidence="15">
    <location>
        <begin position="281"/>
        <end position="307"/>
    </location>
</feature>
<keyword evidence="9" id="KW-0805">Transcription regulation</keyword>
<feature type="region of interest" description="Disordered" evidence="15">
    <location>
        <begin position="427"/>
        <end position="483"/>
    </location>
</feature>
<dbReference type="InterPro" id="IPR050603">
    <property type="entry name" value="MYST_HAT"/>
</dbReference>
<protein>
    <recommendedName>
        <fullName evidence="3">histone acetyltransferase</fullName>
        <ecNumber evidence="3">2.3.1.48</ecNumber>
    </recommendedName>
</protein>
<feature type="compositionally biased region" description="Polar residues" evidence="15">
    <location>
        <begin position="297"/>
        <end position="307"/>
    </location>
</feature>
<dbReference type="Pfam" id="PF01853">
    <property type="entry name" value="MOZ_SAS"/>
    <property type="match status" value="1"/>
</dbReference>
<dbReference type="InParanoid" id="A0A1V8TKD8"/>
<dbReference type="InterPro" id="IPR002717">
    <property type="entry name" value="HAT_MYST-type"/>
</dbReference>